<dbReference type="PATRIC" id="fig|224013.5.peg.2923"/>
<dbReference type="InterPro" id="IPR000644">
    <property type="entry name" value="CBS_dom"/>
</dbReference>
<reference evidence="6" key="1">
    <citation type="submission" date="2015-07" db="EMBL/GenBank/DDBJ databases">
        <title>Genome Of Nitrogen-Fixing Cyanobacterium Nostoc piscinale CENA21 From Solimoes/Amazon River Floodplain Sediments And Comparative Genomics To Uncover Biosynthetic Natural Products Potential.</title>
        <authorList>
            <person name="Leao T.F."/>
            <person name="Leao P.N."/>
            <person name="Guimaraes P.I."/>
            <person name="de Melo A.G.C."/>
            <person name="Ramos R.T.J."/>
            <person name="Silva A."/>
            <person name="Fiore M.F."/>
            <person name="Schneider M.P.C."/>
        </authorList>
    </citation>
    <scope>NUCLEOTIDE SEQUENCE [LARGE SCALE GENOMIC DNA]</scope>
    <source>
        <strain evidence="6">CENA21</strain>
    </source>
</reference>
<dbReference type="Gene3D" id="3.10.580.10">
    <property type="entry name" value="CBS-domain"/>
    <property type="match status" value="1"/>
</dbReference>
<sequence length="208" mass="23062">MRAKHIMTQDVATIRGSATVAEAVKLLRLKQLQELIVEPRHSGDAYGIVTESDIAGKVVAYGKDPQRTYVYEIMSKPCVTVDPDLDLEYVARLLINTGMRSAPVIRGELLGMITISDIIHKGDFVDKPKLLFLQKEIYKAVSNARAISANYGADSKRTIEAWDFVDELEAEAGFYGAPKQDKSSRELFSEEPKPMVSGEQPNQTMNAV</sequence>
<dbReference type="InterPro" id="IPR046342">
    <property type="entry name" value="CBS_dom_sf"/>
</dbReference>
<feature type="domain" description="CBS" evidence="4">
    <location>
        <begin position="74"/>
        <end position="131"/>
    </location>
</feature>
<dbReference type="STRING" id="224013.ACX27_12060"/>
<accession>A0A0M4SKS8</accession>
<gene>
    <name evidence="5" type="ORF">ACX27_12060</name>
</gene>
<dbReference type="CDD" id="cd04630">
    <property type="entry name" value="CBS_pair_bac"/>
    <property type="match status" value="1"/>
</dbReference>
<dbReference type="Pfam" id="PF02672">
    <property type="entry name" value="CP12"/>
    <property type="match status" value="1"/>
</dbReference>
<dbReference type="SMART" id="SM01093">
    <property type="entry name" value="CP12"/>
    <property type="match status" value="1"/>
</dbReference>
<feature type="domain" description="CBS" evidence="4">
    <location>
        <begin position="7"/>
        <end position="65"/>
    </location>
</feature>
<organism evidence="5 6">
    <name type="scientific">Nostoc piscinale CENA21</name>
    <dbReference type="NCBI Taxonomy" id="224013"/>
    <lineage>
        <taxon>Bacteria</taxon>
        <taxon>Bacillati</taxon>
        <taxon>Cyanobacteriota</taxon>
        <taxon>Cyanophyceae</taxon>
        <taxon>Nostocales</taxon>
        <taxon>Nostocaceae</taxon>
        <taxon>Nostoc</taxon>
    </lineage>
</organism>
<reference evidence="5 6" key="2">
    <citation type="journal article" date="2016" name="Genome Announc.">
        <title>Draft Genome Sequence of the N2-Fixing Cyanobacterium Nostoc piscinale CENA21, Isolated from the Brazilian Amazon Floodplain.</title>
        <authorList>
            <person name="Leao T."/>
            <person name="Guimaraes P.I."/>
            <person name="de Melo A.G."/>
            <person name="Ramos R.T."/>
            <person name="Leao P.N."/>
            <person name="Silva A."/>
            <person name="Fiore M.F."/>
            <person name="Schneider M.P."/>
        </authorList>
    </citation>
    <scope>NUCLEOTIDE SEQUENCE [LARGE SCALE GENOMIC DNA]</scope>
    <source>
        <strain evidence="5 6">CENA21</strain>
    </source>
</reference>
<dbReference type="PANTHER" id="PTHR43080">
    <property type="entry name" value="CBS DOMAIN-CONTAINING PROTEIN CBSX3, MITOCHONDRIAL"/>
    <property type="match status" value="1"/>
</dbReference>
<evidence type="ECO:0000313" key="6">
    <source>
        <dbReference type="Proteomes" id="UP000062645"/>
    </source>
</evidence>
<proteinExistence type="predicted"/>
<dbReference type="SMART" id="SM00116">
    <property type="entry name" value="CBS"/>
    <property type="match status" value="2"/>
</dbReference>
<dbReference type="Pfam" id="PF00571">
    <property type="entry name" value="CBS"/>
    <property type="match status" value="2"/>
</dbReference>
<dbReference type="PROSITE" id="PS51371">
    <property type="entry name" value="CBS"/>
    <property type="match status" value="2"/>
</dbReference>
<keyword evidence="1 2" id="KW-0129">CBS domain</keyword>
<dbReference type="Proteomes" id="UP000062645">
    <property type="component" value="Chromosome"/>
</dbReference>
<dbReference type="InterPro" id="IPR051257">
    <property type="entry name" value="Diverse_CBS-Domain"/>
</dbReference>
<feature type="compositionally biased region" description="Basic and acidic residues" evidence="3">
    <location>
        <begin position="179"/>
        <end position="193"/>
    </location>
</feature>
<name>A0A0M4SKS8_9NOSO</name>
<dbReference type="AlphaFoldDB" id="A0A0M4SKS8"/>
<dbReference type="EMBL" id="CP012036">
    <property type="protein sequence ID" value="ALF53410.1"/>
    <property type="molecule type" value="Genomic_DNA"/>
</dbReference>
<dbReference type="KEGG" id="npz:ACX27_12060"/>
<dbReference type="PANTHER" id="PTHR43080:SF2">
    <property type="entry name" value="CBS DOMAIN-CONTAINING PROTEIN"/>
    <property type="match status" value="1"/>
</dbReference>
<dbReference type="InterPro" id="IPR003823">
    <property type="entry name" value="CP12_dom"/>
</dbReference>
<keyword evidence="6" id="KW-1185">Reference proteome</keyword>
<protein>
    <submittedName>
        <fullName evidence="5">CBS domain-containing protein</fullName>
    </submittedName>
</protein>
<dbReference type="SUPFAM" id="SSF54631">
    <property type="entry name" value="CBS-domain pair"/>
    <property type="match status" value="1"/>
</dbReference>
<evidence type="ECO:0000259" key="4">
    <source>
        <dbReference type="PROSITE" id="PS51371"/>
    </source>
</evidence>
<evidence type="ECO:0000256" key="1">
    <source>
        <dbReference type="ARBA" id="ARBA00023122"/>
    </source>
</evidence>
<evidence type="ECO:0000313" key="5">
    <source>
        <dbReference type="EMBL" id="ALF53410.1"/>
    </source>
</evidence>
<feature type="region of interest" description="Disordered" evidence="3">
    <location>
        <begin position="177"/>
        <end position="208"/>
    </location>
</feature>
<feature type="compositionally biased region" description="Polar residues" evidence="3">
    <location>
        <begin position="199"/>
        <end position="208"/>
    </location>
</feature>
<dbReference type="RefSeq" id="WP_062292517.1">
    <property type="nucleotide sequence ID" value="NZ_CP012036.1"/>
</dbReference>
<evidence type="ECO:0000256" key="2">
    <source>
        <dbReference type="PROSITE-ProRule" id="PRU00703"/>
    </source>
</evidence>
<evidence type="ECO:0000256" key="3">
    <source>
        <dbReference type="SAM" id="MobiDB-lite"/>
    </source>
</evidence>